<dbReference type="Gene3D" id="3.30.230.10">
    <property type="match status" value="1"/>
</dbReference>
<name>A0A1G2H958_9BACT</name>
<dbReference type="GO" id="GO:0003723">
    <property type="term" value="F:RNA binding"/>
    <property type="evidence" value="ECO:0007669"/>
    <property type="project" value="InterPro"/>
</dbReference>
<dbReference type="STRING" id="1802158.A2827_00725"/>
<dbReference type="PANTHER" id="PTHR48277:SF1">
    <property type="entry name" value="MITOCHONDRIAL RIBOSOMAL PROTEIN S5"/>
    <property type="match status" value="1"/>
</dbReference>
<evidence type="ECO:0000256" key="4">
    <source>
        <dbReference type="ARBA" id="ARBA00035255"/>
    </source>
</evidence>
<dbReference type="Pfam" id="PF03719">
    <property type="entry name" value="Ribosomal_S5_C"/>
    <property type="match status" value="1"/>
</dbReference>
<evidence type="ECO:0000256" key="2">
    <source>
        <dbReference type="ARBA" id="ARBA00022980"/>
    </source>
</evidence>
<comment type="similarity">
    <text evidence="1 7">Belongs to the universal ribosomal protein uS5 family.</text>
</comment>
<evidence type="ECO:0000256" key="1">
    <source>
        <dbReference type="ARBA" id="ARBA00008945"/>
    </source>
</evidence>
<organism evidence="9 10">
    <name type="scientific">Candidatus Spechtbacteria bacterium RIFCSPHIGHO2_01_FULL_43_30</name>
    <dbReference type="NCBI Taxonomy" id="1802158"/>
    <lineage>
        <taxon>Bacteria</taxon>
        <taxon>Candidatus Spechtiibacteriota</taxon>
    </lineage>
</organism>
<sequence>MIKQGQQFKQRESLVSDVEHKLLDVARVARVTSGGRRFSFRAVVVVGDRSGKVGVASEKGSDVQKAVEKAVRTARKNMVSVPITKKGSIPHESYGKSSSAKVFLRPAEEGRGIIAGGAARVVCDLAGYRNIVGKILSRSVNKLNNARATVEALKAIGFKEKRGVSALNIKEEIGKNEEVAENVKIEESENLTKEAK</sequence>
<dbReference type="InterPro" id="IPR000851">
    <property type="entry name" value="Ribosomal_uS5"/>
</dbReference>
<dbReference type="InterPro" id="IPR013810">
    <property type="entry name" value="Ribosomal_uS5_N"/>
</dbReference>
<evidence type="ECO:0000313" key="10">
    <source>
        <dbReference type="Proteomes" id="UP000177932"/>
    </source>
</evidence>
<dbReference type="GO" id="GO:0003735">
    <property type="term" value="F:structural constituent of ribosome"/>
    <property type="evidence" value="ECO:0007669"/>
    <property type="project" value="UniProtKB-UniRule"/>
</dbReference>
<dbReference type="Pfam" id="PF00333">
    <property type="entry name" value="Ribosomal_S5"/>
    <property type="match status" value="1"/>
</dbReference>
<dbReference type="GO" id="GO:1990904">
    <property type="term" value="C:ribonucleoprotein complex"/>
    <property type="evidence" value="ECO:0007669"/>
    <property type="project" value="UniProtKB-UniRule"/>
</dbReference>
<keyword evidence="3 6" id="KW-0687">Ribonucleoprotein</keyword>
<evidence type="ECO:0000313" key="9">
    <source>
        <dbReference type="EMBL" id="OGZ58791.1"/>
    </source>
</evidence>
<dbReference type="PROSITE" id="PS00585">
    <property type="entry name" value="RIBOSOMAL_S5"/>
    <property type="match status" value="1"/>
</dbReference>
<dbReference type="GO" id="GO:0006412">
    <property type="term" value="P:translation"/>
    <property type="evidence" value="ECO:0007669"/>
    <property type="project" value="InterPro"/>
</dbReference>
<accession>A0A1G2H958</accession>
<proteinExistence type="inferred from homology"/>
<feature type="domain" description="S5 DRBM" evidence="8">
    <location>
        <begin position="18"/>
        <end position="81"/>
    </location>
</feature>
<dbReference type="Gene3D" id="3.30.160.20">
    <property type="match status" value="1"/>
</dbReference>
<dbReference type="InterPro" id="IPR020568">
    <property type="entry name" value="Ribosomal_Su5_D2-typ_SF"/>
</dbReference>
<comment type="caution">
    <text evidence="9">The sequence shown here is derived from an EMBL/GenBank/DDBJ whole genome shotgun (WGS) entry which is preliminary data.</text>
</comment>
<dbReference type="SUPFAM" id="SSF54768">
    <property type="entry name" value="dsRNA-binding domain-like"/>
    <property type="match status" value="1"/>
</dbReference>
<reference evidence="9 10" key="1">
    <citation type="journal article" date="2016" name="Nat. Commun.">
        <title>Thousands of microbial genomes shed light on interconnected biogeochemical processes in an aquifer system.</title>
        <authorList>
            <person name="Anantharaman K."/>
            <person name="Brown C.T."/>
            <person name="Hug L.A."/>
            <person name="Sharon I."/>
            <person name="Castelle C.J."/>
            <person name="Probst A.J."/>
            <person name="Thomas B.C."/>
            <person name="Singh A."/>
            <person name="Wilkins M.J."/>
            <person name="Karaoz U."/>
            <person name="Brodie E.L."/>
            <person name="Williams K.H."/>
            <person name="Hubbard S.S."/>
            <person name="Banfield J.F."/>
        </authorList>
    </citation>
    <scope>NUCLEOTIDE SEQUENCE [LARGE SCALE GENOMIC DNA]</scope>
</reference>
<dbReference type="GO" id="GO:0005840">
    <property type="term" value="C:ribosome"/>
    <property type="evidence" value="ECO:0007669"/>
    <property type="project" value="UniProtKB-KW"/>
</dbReference>
<dbReference type="InterPro" id="IPR014721">
    <property type="entry name" value="Ribsml_uS5_D2-typ_fold_subgr"/>
</dbReference>
<protein>
    <recommendedName>
        <fullName evidence="4">Small ribosomal subunit protein uS5</fullName>
    </recommendedName>
    <alternativeName>
        <fullName evidence="5">30S ribosomal protein S5</fullName>
    </alternativeName>
</protein>
<dbReference type="InterPro" id="IPR018192">
    <property type="entry name" value="Ribosomal_uS5_N_CS"/>
</dbReference>
<dbReference type="GO" id="GO:0005737">
    <property type="term" value="C:cytoplasm"/>
    <property type="evidence" value="ECO:0007669"/>
    <property type="project" value="UniProtKB-ARBA"/>
</dbReference>
<dbReference type="Proteomes" id="UP000177932">
    <property type="component" value="Unassembled WGS sequence"/>
</dbReference>
<dbReference type="SUPFAM" id="SSF54211">
    <property type="entry name" value="Ribosomal protein S5 domain 2-like"/>
    <property type="match status" value="1"/>
</dbReference>
<dbReference type="EMBL" id="MHOD01000001">
    <property type="protein sequence ID" value="OGZ58791.1"/>
    <property type="molecule type" value="Genomic_DNA"/>
</dbReference>
<keyword evidence="2 6" id="KW-0689">Ribosomal protein</keyword>
<dbReference type="PROSITE" id="PS50881">
    <property type="entry name" value="S5_DSRBD"/>
    <property type="match status" value="1"/>
</dbReference>
<gene>
    <name evidence="9" type="ORF">A2827_00725</name>
</gene>
<dbReference type="PANTHER" id="PTHR48277">
    <property type="entry name" value="MITOCHONDRIAL RIBOSOMAL PROTEIN S5"/>
    <property type="match status" value="1"/>
</dbReference>
<dbReference type="AlphaFoldDB" id="A0A1G2H958"/>
<evidence type="ECO:0000256" key="5">
    <source>
        <dbReference type="ARBA" id="ARBA00035519"/>
    </source>
</evidence>
<evidence type="ECO:0000256" key="6">
    <source>
        <dbReference type="PROSITE-ProRule" id="PRU00268"/>
    </source>
</evidence>
<evidence type="ECO:0000259" key="8">
    <source>
        <dbReference type="PROSITE" id="PS50881"/>
    </source>
</evidence>
<evidence type="ECO:0000256" key="3">
    <source>
        <dbReference type="ARBA" id="ARBA00023274"/>
    </source>
</evidence>
<evidence type="ECO:0000256" key="7">
    <source>
        <dbReference type="RuleBase" id="RU003823"/>
    </source>
</evidence>
<dbReference type="InterPro" id="IPR005324">
    <property type="entry name" value="Ribosomal_uS5_C"/>
</dbReference>
<dbReference type="FunFam" id="3.30.230.10:FF:000002">
    <property type="entry name" value="30S ribosomal protein S5"/>
    <property type="match status" value="1"/>
</dbReference>